<proteinExistence type="predicted"/>
<evidence type="ECO:0000259" key="1">
    <source>
        <dbReference type="PROSITE" id="PS50987"/>
    </source>
</evidence>
<accession>A0ABU8S398</accession>
<gene>
    <name evidence="2" type="ORF">WG901_22515</name>
</gene>
<dbReference type="PANTHER" id="PTHR38600:SF2">
    <property type="entry name" value="SLL0088 PROTEIN"/>
    <property type="match status" value="1"/>
</dbReference>
<dbReference type="NCBIfam" id="NF033788">
    <property type="entry name" value="HTH_metalloreg"/>
    <property type="match status" value="1"/>
</dbReference>
<dbReference type="Proteomes" id="UP001361239">
    <property type="component" value="Unassembled WGS sequence"/>
</dbReference>
<dbReference type="InterPro" id="IPR001845">
    <property type="entry name" value="HTH_ArsR_DNA-bd_dom"/>
</dbReference>
<dbReference type="Gene3D" id="1.10.10.10">
    <property type="entry name" value="Winged helix-like DNA-binding domain superfamily/Winged helix DNA-binding domain"/>
    <property type="match status" value="1"/>
</dbReference>
<name>A0ABU8S398_9SPHN</name>
<dbReference type="Pfam" id="PF12840">
    <property type="entry name" value="HTH_20"/>
    <property type="match status" value="1"/>
</dbReference>
<keyword evidence="3" id="KW-1185">Reference proteome</keyword>
<evidence type="ECO:0000313" key="3">
    <source>
        <dbReference type="Proteomes" id="UP001361239"/>
    </source>
</evidence>
<dbReference type="PANTHER" id="PTHR38600">
    <property type="entry name" value="TRANSCRIPTIONAL REGULATORY PROTEIN"/>
    <property type="match status" value="1"/>
</dbReference>
<dbReference type="InterPro" id="IPR011991">
    <property type="entry name" value="ArsR-like_HTH"/>
</dbReference>
<evidence type="ECO:0000313" key="2">
    <source>
        <dbReference type="EMBL" id="MEJ5979444.1"/>
    </source>
</evidence>
<protein>
    <submittedName>
        <fullName evidence="2">Metalloregulator ArsR/SmtB family transcription factor</fullName>
    </submittedName>
</protein>
<comment type="caution">
    <text evidence="2">The sequence shown here is derived from an EMBL/GenBank/DDBJ whole genome shotgun (WGS) entry which is preliminary data.</text>
</comment>
<dbReference type="RefSeq" id="WP_339589384.1">
    <property type="nucleotide sequence ID" value="NZ_JBBHJZ010000008.1"/>
</dbReference>
<dbReference type="SUPFAM" id="SSF46785">
    <property type="entry name" value="Winged helix' DNA-binding domain"/>
    <property type="match status" value="1"/>
</dbReference>
<dbReference type="SMART" id="SM00418">
    <property type="entry name" value="HTH_ARSR"/>
    <property type="match status" value="1"/>
</dbReference>
<dbReference type="InterPro" id="IPR036388">
    <property type="entry name" value="WH-like_DNA-bd_sf"/>
</dbReference>
<dbReference type="InterPro" id="IPR036390">
    <property type="entry name" value="WH_DNA-bd_sf"/>
</dbReference>
<organism evidence="2 3">
    <name type="scientific">Novosphingobium anseongense</name>
    <dbReference type="NCBI Taxonomy" id="3133436"/>
    <lineage>
        <taxon>Bacteria</taxon>
        <taxon>Pseudomonadati</taxon>
        <taxon>Pseudomonadota</taxon>
        <taxon>Alphaproteobacteria</taxon>
        <taxon>Sphingomonadales</taxon>
        <taxon>Sphingomonadaceae</taxon>
        <taxon>Novosphingobium</taxon>
    </lineage>
</organism>
<dbReference type="CDD" id="cd00090">
    <property type="entry name" value="HTH_ARSR"/>
    <property type="match status" value="1"/>
</dbReference>
<reference evidence="2 3" key="1">
    <citation type="submission" date="2024-03" db="EMBL/GenBank/DDBJ databases">
        <authorList>
            <person name="Jo J.-H."/>
        </authorList>
    </citation>
    <scope>NUCLEOTIDE SEQUENCE [LARGE SCALE GENOMIC DNA]</scope>
    <source>
        <strain evidence="2 3">PS1R-30</strain>
    </source>
</reference>
<feature type="domain" description="HTH arsR-type" evidence="1">
    <location>
        <begin position="1"/>
        <end position="94"/>
    </location>
</feature>
<dbReference type="PROSITE" id="PS50987">
    <property type="entry name" value="HTH_ARSR_2"/>
    <property type="match status" value="1"/>
</dbReference>
<dbReference type="EMBL" id="JBBHJZ010000008">
    <property type="protein sequence ID" value="MEJ5979444.1"/>
    <property type="molecule type" value="Genomic_DNA"/>
</dbReference>
<sequence length="114" mass="12329">MANNSAPLDSAFHALADPTRRAVISRLIVGPASVSELAQPFAIGLPTFLKHLKVLEDSGLVGSGKTGRVRVCHLQPARLAAAESWIAEQRAIWEGRADRLAAYVENHIHKEQGQ</sequence>
<dbReference type="PRINTS" id="PR00778">
    <property type="entry name" value="HTHARSR"/>
</dbReference>